<feature type="transmembrane region" description="Helical" evidence="2">
    <location>
        <begin position="6"/>
        <end position="29"/>
    </location>
</feature>
<feature type="transmembrane region" description="Helical" evidence="2">
    <location>
        <begin position="463"/>
        <end position="482"/>
    </location>
</feature>
<feature type="transmembrane region" description="Helical" evidence="2">
    <location>
        <begin position="49"/>
        <end position="71"/>
    </location>
</feature>
<keyword evidence="2" id="KW-0812">Transmembrane</keyword>
<keyword evidence="2" id="KW-0472">Membrane</keyword>
<feature type="transmembrane region" description="Helical" evidence="2">
    <location>
        <begin position="83"/>
        <end position="102"/>
    </location>
</feature>
<feature type="region of interest" description="Disordered" evidence="1">
    <location>
        <begin position="121"/>
        <end position="172"/>
    </location>
</feature>
<keyword evidence="2" id="KW-1133">Transmembrane helix</keyword>
<gene>
    <name evidence="3" type="ORF">TVY486_1113340</name>
</gene>
<dbReference type="AlphaFoldDB" id="G0U8C7"/>
<evidence type="ECO:0000256" key="2">
    <source>
        <dbReference type="SAM" id="Phobius"/>
    </source>
</evidence>
<evidence type="ECO:0000256" key="1">
    <source>
        <dbReference type="SAM" id="MobiDB-lite"/>
    </source>
</evidence>
<evidence type="ECO:0000313" key="3">
    <source>
        <dbReference type="EMBL" id="CCC53850.1"/>
    </source>
</evidence>
<reference evidence="3" key="1">
    <citation type="journal article" date="2012" name="Proc. Natl. Acad. Sci. U.S.A.">
        <title>Antigenic diversity is generated by distinct evolutionary mechanisms in African trypanosome species.</title>
        <authorList>
            <person name="Jackson A.P."/>
            <person name="Berry A."/>
            <person name="Aslett M."/>
            <person name="Allison H.C."/>
            <person name="Burton P."/>
            <person name="Vavrova-Anderson J."/>
            <person name="Brown R."/>
            <person name="Browne H."/>
            <person name="Corton N."/>
            <person name="Hauser H."/>
            <person name="Gamble J."/>
            <person name="Gilderthorp R."/>
            <person name="Marcello L."/>
            <person name="McQuillan J."/>
            <person name="Otto T.D."/>
            <person name="Quail M.A."/>
            <person name="Sanders M.J."/>
            <person name="van Tonder A."/>
            <person name="Ginger M.L."/>
            <person name="Field M.C."/>
            <person name="Barry J.D."/>
            <person name="Hertz-Fowler C."/>
            <person name="Berriman M."/>
        </authorList>
    </citation>
    <scope>NUCLEOTIDE SEQUENCE</scope>
    <source>
        <strain evidence="3">Y486</strain>
    </source>
</reference>
<organism evidence="3">
    <name type="scientific">Trypanosoma vivax (strain Y486)</name>
    <dbReference type="NCBI Taxonomy" id="1055687"/>
    <lineage>
        <taxon>Eukaryota</taxon>
        <taxon>Discoba</taxon>
        <taxon>Euglenozoa</taxon>
        <taxon>Kinetoplastea</taxon>
        <taxon>Metakinetoplastina</taxon>
        <taxon>Trypanosomatida</taxon>
        <taxon>Trypanosomatidae</taxon>
        <taxon>Trypanosoma</taxon>
        <taxon>Duttonella</taxon>
    </lineage>
</organism>
<dbReference type="VEuPathDB" id="TriTrypDB:TvY486_1113340"/>
<feature type="transmembrane region" description="Helical" evidence="2">
    <location>
        <begin position="423"/>
        <end position="442"/>
    </location>
</feature>
<accession>G0U8C7</accession>
<feature type="region of interest" description="Disordered" evidence="1">
    <location>
        <begin position="310"/>
        <end position="345"/>
    </location>
</feature>
<protein>
    <submittedName>
        <fullName evidence="3">Uncharacterized protein</fullName>
    </submittedName>
</protein>
<feature type="compositionally biased region" description="Basic and acidic residues" evidence="1">
    <location>
        <begin position="333"/>
        <end position="345"/>
    </location>
</feature>
<feature type="transmembrane region" description="Helical" evidence="2">
    <location>
        <begin position="494"/>
        <end position="514"/>
    </location>
</feature>
<sequence length="540" mass="59742">MFHMLTEVWFGFFFIIIWLLVAACSISRVKAMLKARRRPFAAPLLPSKVILLSLLSLYALCYAALGEFSLICPLSNWRFIPELTFNVLVLHLLRPVVILLYCSIVSTSAAVNFPGNTTCNEKGLPESPSKHPNTAPSGEQGSMPPPDHRQSQAVGCTPLDENNAAAPPQPTRERAAGTCVELCKESDDQLSTNSYEGPAVSQPSLCREDKLNNMPPSCREAKDFANGNNAKQGAAFALVVEEELQPMSPTYSVRNGRMTLAGFEDEGEVYPQNALVEMSNLAFGSGVGSGVASPLVSKKAEVRMLAADSERTKALTSPGCPEPMSPSPQTTDNPHHCRRDNAEGNDARDDVTELWSRRMRRTVLLKLGCVIVPLTFFLPPSIYLAVHTNFRDIESCKEHILEFDVCWTAAAGEGVQYLHLPQAFAVISLVSNVLLLPIWVVYGIQCFRNIGNIKTKECFQRTYTIGVLLLVLLISYSCVSLFDSLRYNRVITSMLIILQNLCDASLAMLLVMRLGGSTKRTPRWYSKLISLRDRWSKCTR</sequence>
<name>G0U8C7_TRYVY</name>
<proteinExistence type="predicted"/>
<feature type="transmembrane region" description="Helical" evidence="2">
    <location>
        <begin position="363"/>
        <end position="385"/>
    </location>
</feature>
<feature type="compositionally biased region" description="Polar residues" evidence="1">
    <location>
        <begin position="130"/>
        <end position="140"/>
    </location>
</feature>
<dbReference type="EMBL" id="HE573027">
    <property type="protein sequence ID" value="CCC53850.1"/>
    <property type="molecule type" value="Genomic_DNA"/>
</dbReference>